<keyword evidence="2" id="KW-0547">Nucleotide-binding</keyword>
<accession>A0A2A9MLA9</accession>
<feature type="region of interest" description="Disordered" evidence="6">
    <location>
        <begin position="2498"/>
        <end position="2526"/>
    </location>
</feature>
<feature type="region of interest" description="Disordered" evidence="6">
    <location>
        <begin position="1943"/>
        <end position="1978"/>
    </location>
</feature>
<feature type="region of interest" description="Disordered" evidence="6">
    <location>
        <begin position="1361"/>
        <end position="1484"/>
    </location>
</feature>
<dbReference type="Gene3D" id="3.10.110.10">
    <property type="entry name" value="Ubiquitin Conjugating Enzyme"/>
    <property type="match status" value="1"/>
</dbReference>
<feature type="region of interest" description="Disordered" evidence="6">
    <location>
        <begin position="2190"/>
        <end position="2213"/>
    </location>
</feature>
<dbReference type="GO" id="GO:0005634">
    <property type="term" value="C:nucleus"/>
    <property type="evidence" value="ECO:0007669"/>
    <property type="project" value="TreeGrafter"/>
</dbReference>
<feature type="compositionally biased region" description="Gly residues" evidence="6">
    <location>
        <begin position="267"/>
        <end position="276"/>
    </location>
</feature>
<dbReference type="SMART" id="SM00220">
    <property type="entry name" value="S_TKc"/>
    <property type="match status" value="1"/>
</dbReference>
<dbReference type="GO" id="GO:0005524">
    <property type="term" value="F:ATP binding"/>
    <property type="evidence" value="ECO:0007669"/>
    <property type="project" value="UniProtKB-KW"/>
</dbReference>
<dbReference type="GeneID" id="40309354"/>
<dbReference type="Proteomes" id="UP000224006">
    <property type="component" value="Chromosome III"/>
</dbReference>
<feature type="region of interest" description="Disordered" evidence="6">
    <location>
        <begin position="431"/>
        <end position="703"/>
    </location>
</feature>
<feature type="compositionally biased region" description="Low complexity" evidence="6">
    <location>
        <begin position="2997"/>
        <end position="3018"/>
    </location>
</feature>
<feature type="domain" description="Protein kinase" evidence="7">
    <location>
        <begin position="1601"/>
        <end position="1910"/>
    </location>
</feature>
<feature type="compositionally biased region" description="Low complexity" evidence="6">
    <location>
        <begin position="2842"/>
        <end position="2869"/>
    </location>
</feature>
<dbReference type="VEuPathDB" id="ToxoDB:BESB_044240"/>
<organism evidence="8 9">
    <name type="scientific">Besnoitia besnoiti</name>
    <name type="common">Apicomplexan protozoan</name>
    <dbReference type="NCBI Taxonomy" id="94643"/>
    <lineage>
        <taxon>Eukaryota</taxon>
        <taxon>Sar</taxon>
        <taxon>Alveolata</taxon>
        <taxon>Apicomplexa</taxon>
        <taxon>Conoidasida</taxon>
        <taxon>Coccidia</taxon>
        <taxon>Eucoccidiorida</taxon>
        <taxon>Eimeriorina</taxon>
        <taxon>Sarcocystidae</taxon>
        <taxon>Besnoitia</taxon>
    </lineage>
</organism>
<feature type="compositionally biased region" description="Gly residues" evidence="6">
    <location>
        <begin position="1525"/>
        <end position="1535"/>
    </location>
</feature>
<dbReference type="InterPro" id="IPR050339">
    <property type="entry name" value="CC_SR_Kinase"/>
</dbReference>
<feature type="compositionally biased region" description="Low complexity" evidence="6">
    <location>
        <begin position="363"/>
        <end position="373"/>
    </location>
</feature>
<keyword evidence="4" id="KW-0067">ATP-binding</keyword>
<feature type="region of interest" description="Disordered" evidence="6">
    <location>
        <begin position="173"/>
        <end position="411"/>
    </location>
</feature>
<feature type="compositionally biased region" description="Low complexity" evidence="6">
    <location>
        <begin position="84"/>
        <end position="112"/>
    </location>
</feature>
<dbReference type="Pfam" id="PF00069">
    <property type="entry name" value="Pkinase"/>
    <property type="match status" value="1"/>
</dbReference>
<evidence type="ECO:0000256" key="4">
    <source>
        <dbReference type="ARBA" id="ARBA00022840"/>
    </source>
</evidence>
<gene>
    <name evidence="8" type="ORF">BESB_044240</name>
</gene>
<feature type="compositionally biased region" description="Basic and acidic residues" evidence="6">
    <location>
        <begin position="1411"/>
        <end position="1420"/>
    </location>
</feature>
<dbReference type="PANTHER" id="PTHR11042">
    <property type="entry name" value="EUKARYOTIC TRANSLATION INITIATION FACTOR 2-ALPHA KINASE EIF2-ALPHA KINASE -RELATED"/>
    <property type="match status" value="1"/>
</dbReference>
<feature type="region of interest" description="Disordered" evidence="6">
    <location>
        <begin position="1196"/>
        <end position="1271"/>
    </location>
</feature>
<feature type="region of interest" description="Disordered" evidence="6">
    <location>
        <begin position="1504"/>
        <end position="1546"/>
    </location>
</feature>
<evidence type="ECO:0000256" key="3">
    <source>
        <dbReference type="ARBA" id="ARBA00022777"/>
    </source>
</evidence>
<feature type="compositionally biased region" description="Polar residues" evidence="6">
    <location>
        <begin position="548"/>
        <end position="559"/>
    </location>
</feature>
<sequence length="3038" mass="321216">MRVGGDGSGAENEEDGDDRPGSPPWTVVMSKRRTTPHIAPGVPSASVRPFSSAHRMQRDPRSRHPRRGGTAPQRRRGGSDRDLPLSAKPPAFSSASRPASAGASPTSAVPPAHIRLAPASRHSEPAEAELPPQPSRARSVTTLEMATAAAAAPRRQGDAEQWPELGVEVSVANGGERARQRQTSSWATVVSGRGGPPQTPRPCPPLAAAGREEARARPGDLAGRQPRRLTSTHGTLATAAPGPTVNGAHARPGSARTPPLCSHEGSLAGGETGGAGARRAAAGGKGEHGDALRCAENSPADGAEEEAARPRASGTEQMQLGASRLRPTRGSHPVSPALEAKKWPRSPQLQSVSALGGSRGDAKTSGAAAAVDAATRRREKDFSGEAKRARGEGTVVKEKEGDSQPFEGERKRLVEDVAMAANGLERLGAAEAQERKSLMEAAASPTDAGLPQASGSFPSLASSSLASAPCASSPSLKASALHPGSCVRQIADSARRGDATESPQRTKPASGAATLRAKVDAATKGGASTAGERGASVCSTPPGVRTPQYLSTQRRSATPRTERSTEQERLSPCRGPGEVSSKTATEQQLSGSPRRAGEARNNEGRGRRQAEPKGPADERGITKPEDEQEATARRVAAKEVVASASEAKTEKKGHDGGSGGKAKLGEDVSAENDFGRRGSNGGRPTVVCRCDPGDSGTQEQQEDEVRAMDAMYTPVKVLQCGFLSLAFLSELHDPFLHFVPASPHAPRAPSSYRATEHRGEECSAEGSAEVSKDKKEEVAQELPADFWRRARSAAAQGGGASRLLVAHCRGQTEGKTSGAVAKAEKAIFSLRRCAWVVVLSPTAGCFFSAVSAGSEEEDDGEEDGLDEARKRGAESRTDSDTGEKKRETPWLAKGRADMPSSSLSPRRSTTRSLPTSDGAAQSSGASTPRADASLGKGKNAVAAAQRQWLDPVSQSSVSTRAEFPSTDGAASSLSFFASSSAHAASNAPLPAASADQETGKGAADAEAAPPQCQLCAGACAVECVRYLFRVLGESQQAFFFAVVDVLLPRNYPAVPPYVAVGLSHAVPRKEVEKLLAQLQKEYEASKGEVVLYRLCLQLQSFTAELSSTSLFSNLWEEMHFMERQRRHLLLREQHKRHQSLKARQSLLLHHPFGAFSGLAADPLGRGFPLSSSLSGGRHDLGRGSLSSSLAAFGGDGDDLVDAGGPEKRGGPGRLGAALRGASGSGEDLGGGAERGVREPRPGAFGTGRDDELRGRVTGGPPEKEARQSRFGAGRAAFDRFGERRGENAFTFQAAVKARMRQVLDDGRQELFDKVPSPLYTRTISWADGEEDGAYQWEDEEEDEDLSSFEEDAVDIQSCFYTSSPSRSRRLSSRRWLPQLRRPRPSGAPPASLAAEPAEPELGRAASAGAVRGEKELRGDVGSRPATAIPALRVSELSATNERDDAHEEADSRDHSFASASGGGRDLRPGARLAPPGSCGGTEAREAGADNSCVYASAWVSSAPEARGDTDLSSHSLESTDRGDSAGVGGAPGERAGGAARESRRAGGRGGSLRALLLNSQRTTRYERDFLQVKILATRERCRVALVYHIIDKHKYIVKQVFVPCFSSSSGAFLSLSRAANPQTSQVAEGSRLRKQPKGLELVDRSLQQVTLLCALQHPYIMRYHQAWTQYHTSSSLPPLVRVSGGDSSGASRARTGSTEGCPRADASGGGDEPFIGVYIQMEFCERSLEDELEKRTVLHWDSQQIWTLFRQTLEALVYIHRNRVCHLSLKPSNVFLEPDAYGYNVKLGDFGVTSLIGVAHNTDTLFSRLYAAPEVLAAMEKSGRGAPFAIRDADKADMYSLGVLFAEMWARHEMFGRACSRAEFLTALVKDRDLKQLKVPSPAAKIIKLLLSPNPADRPSSMSLLQSSLLPPAVEEELFKAFLLRLRTQLHRRASVAVVPRAPSPCVSAGKKKTEAGSRKKAPDRSPRSSAAHAQGGSSRSAAVGLATEVLKIFFRRQFDAASAALLLNDFLRRSSTAPEHDARVLVQQTLAEYFARCGGDQVQVPLLVPLTKSLADCEEAMKQTPTHASSRHSESLSLLDERNVLLTLPRFFSSALAVCGALGAFPCSLHSASVAASPDAALQQLLLQTPFAASSASRGSLAAAPLSPCPFCGTPSPSRAAAPAPGPAPWAGASLSASFAHATLLAAPSPLGSADGRSGEDSERGGRERPEDLELALQGKEYRRFAIGHCYTAPAVSFLASYGHPVPSVSACFQILFPLSPPAASASGSSLGSPSASPDSLRYLKSSSSSSVAAPEEASRSLTSATVSSALVLAPEAQRTALLEAEALSVCSGALRKTECALALNLGWRVSWTLGKLLSAVLRELFFVPLSDLPSAMAVMRHVCPLETGEIPDAALQSAIERIIEHHSVLPFAHRAWFAEKLKRVVDSAGGSVSLVVERLFAVFRDVTSRMRGDRVLSRLFRLLAHRPLAPRSLLLQLLSSSAAVASCSRERSRRRLARDDAAESGGASCAAEETGDEDGSQTDEEQLPVTFLSGELGKVLVRALYIERCLQRAGEDTSRFFFCVFFPGVFAPYDPARLIFQASVGASPLEAAPAPGLPVGDGGLVFVCAAFPRFFVERLGGASEATRRRRGAHLRRGARLPPLGVHTLSFELAVERVFSFASVIRYLRSNPSLCELSSHAPLPAFSLHLGAAAEVDAGAWRLAAGLVKAGAAADEARREEEKQEDTTLPEVVVTVQSGKQLPLGFSLVAKLLRRGVRAELRVTPVVETSYFQRLLRRSRRILYQAQIQHHRSSASHPSVAAAASHSTAGAHDPLAAAGARYGLAASASPHHDTGGREHLPPFSSSSASLLAPPASSLGPSEPGGLHSAFTGLGKEDAHFASLLANAGGSSASSASSASLHVAPAASSSMSPFFATSAFAATPCVATQAAYVIEELHAEDARGGDRVCASSLLFGERKKRKVFDENAAVQLLCTALVEGYNGTGEKGLSGKKAKQKGNAAAAAGERGGADAEPGGRAQRSARDRRWEKDGEKAERKR</sequence>
<dbReference type="PANTHER" id="PTHR11042:SF136">
    <property type="entry name" value="EIF-2-ALPHA KINASE GCN2"/>
    <property type="match status" value="1"/>
</dbReference>
<feature type="compositionally biased region" description="Low complexity" evidence="6">
    <location>
        <begin position="2505"/>
        <end position="2514"/>
    </location>
</feature>
<dbReference type="InterPro" id="IPR006575">
    <property type="entry name" value="RWD_dom"/>
</dbReference>
<proteinExistence type="predicted"/>
<feature type="compositionally biased region" description="Basic and acidic residues" evidence="6">
    <location>
        <begin position="1440"/>
        <end position="1455"/>
    </location>
</feature>
<feature type="compositionally biased region" description="Basic and acidic residues" evidence="6">
    <location>
        <begin position="2831"/>
        <end position="2841"/>
    </location>
</feature>
<dbReference type="OrthoDB" id="332372at2759"/>
<evidence type="ECO:0000256" key="6">
    <source>
        <dbReference type="SAM" id="MobiDB-lite"/>
    </source>
</evidence>
<dbReference type="GO" id="GO:0017148">
    <property type="term" value="P:negative regulation of translation"/>
    <property type="evidence" value="ECO:0007669"/>
    <property type="project" value="UniProtKB-KW"/>
</dbReference>
<dbReference type="SUPFAM" id="SSF54495">
    <property type="entry name" value="UBC-like"/>
    <property type="match status" value="1"/>
</dbReference>
<name>A0A2A9MLA9_BESBE</name>
<feature type="compositionally biased region" description="Low complexity" evidence="6">
    <location>
        <begin position="1683"/>
        <end position="1698"/>
    </location>
</feature>
<feature type="compositionally biased region" description="Basic and acidic residues" evidence="6">
    <location>
        <begin position="560"/>
        <end position="571"/>
    </location>
</feature>
<dbReference type="STRING" id="94643.A0A2A9MLA9"/>
<evidence type="ECO:0000313" key="9">
    <source>
        <dbReference type="Proteomes" id="UP000224006"/>
    </source>
</evidence>
<feature type="region of interest" description="Disordered" evidence="6">
    <location>
        <begin position="1"/>
        <end position="161"/>
    </location>
</feature>
<evidence type="ECO:0000313" key="8">
    <source>
        <dbReference type="EMBL" id="PFH36232.1"/>
    </source>
</evidence>
<keyword evidence="9" id="KW-1185">Reference proteome</keyword>
<dbReference type="SUPFAM" id="SSF56112">
    <property type="entry name" value="Protein kinase-like (PK-like)"/>
    <property type="match status" value="1"/>
</dbReference>
<protein>
    <recommendedName>
        <fullName evidence="7">Protein kinase domain-containing protein</fullName>
    </recommendedName>
</protein>
<comment type="caution">
    <text evidence="8">The sequence shown here is derived from an EMBL/GenBank/DDBJ whole genome shotgun (WGS) entry which is preliminary data.</text>
</comment>
<dbReference type="InterPro" id="IPR011009">
    <property type="entry name" value="Kinase-like_dom_sf"/>
</dbReference>
<reference evidence="8 9" key="1">
    <citation type="submission" date="2017-09" db="EMBL/GenBank/DDBJ databases">
        <title>Genome sequencing of Besnoitia besnoiti strain Bb-Ger1.</title>
        <authorList>
            <person name="Schares G."/>
            <person name="Venepally P."/>
            <person name="Lorenzi H.A."/>
        </authorList>
    </citation>
    <scope>NUCLEOTIDE SEQUENCE [LARGE SCALE GENOMIC DNA]</scope>
    <source>
        <strain evidence="8 9">Bb-Ger1</strain>
    </source>
</reference>
<feature type="compositionally biased region" description="Polar residues" evidence="6">
    <location>
        <begin position="580"/>
        <end position="591"/>
    </location>
</feature>
<feature type="compositionally biased region" description="Basic and acidic residues" evidence="6">
    <location>
        <begin position="595"/>
        <end position="625"/>
    </location>
</feature>
<feature type="compositionally biased region" description="Gly residues" evidence="6">
    <location>
        <begin position="1222"/>
        <end position="1233"/>
    </location>
</feature>
<feature type="compositionally biased region" description="Basic and acidic residues" evidence="6">
    <location>
        <begin position="1952"/>
        <end position="1967"/>
    </location>
</feature>
<evidence type="ECO:0000259" key="7">
    <source>
        <dbReference type="PROSITE" id="PS50011"/>
    </source>
</evidence>
<feature type="compositionally biased region" description="Acidic residues" evidence="6">
    <location>
        <begin position="854"/>
        <end position="865"/>
    </location>
</feature>
<keyword evidence="1" id="KW-0808">Transferase</keyword>
<feature type="compositionally biased region" description="Basic and acidic residues" evidence="6">
    <location>
        <begin position="866"/>
        <end position="888"/>
    </location>
</feature>
<feature type="region of interest" description="Disordered" evidence="6">
    <location>
        <begin position="1681"/>
        <end position="1708"/>
    </location>
</feature>
<evidence type="ECO:0000256" key="1">
    <source>
        <dbReference type="ARBA" id="ARBA00022679"/>
    </source>
</evidence>
<dbReference type="Gene3D" id="3.30.200.20">
    <property type="entry name" value="Phosphorylase Kinase, domain 1"/>
    <property type="match status" value="1"/>
</dbReference>
<feature type="region of interest" description="Disordered" evidence="6">
    <location>
        <begin position="2827"/>
        <end position="2871"/>
    </location>
</feature>
<dbReference type="RefSeq" id="XP_029220241.1">
    <property type="nucleotide sequence ID" value="XM_029362875.1"/>
</dbReference>
<dbReference type="KEGG" id="bbes:BESB_044240"/>
<dbReference type="InterPro" id="IPR016135">
    <property type="entry name" value="UBQ-conjugating_enzyme/RWD"/>
</dbReference>
<dbReference type="Gene3D" id="1.10.510.10">
    <property type="entry name" value="Transferase(Phosphotransferase) domain 1"/>
    <property type="match status" value="1"/>
</dbReference>
<evidence type="ECO:0000256" key="5">
    <source>
        <dbReference type="ARBA" id="ARBA00023193"/>
    </source>
</evidence>
<feature type="compositionally biased region" description="Low complexity" evidence="6">
    <location>
        <begin position="899"/>
        <end position="916"/>
    </location>
</feature>
<feature type="compositionally biased region" description="Basic and acidic residues" evidence="6">
    <location>
        <begin position="374"/>
        <end position="411"/>
    </location>
</feature>
<dbReference type="GO" id="GO:0005829">
    <property type="term" value="C:cytosol"/>
    <property type="evidence" value="ECO:0007669"/>
    <property type="project" value="TreeGrafter"/>
</dbReference>
<feature type="compositionally biased region" description="Basic and acidic residues" evidence="6">
    <location>
        <begin position="2198"/>
        <end position="2213"/>
    </location>
</feature>
<feature type="compositionally biased region" description="Basic and acidic residues" evidence="6">
    <location>
        <begin position="1505"/>
        <end position="1523"/>
    </location>
</feature>
<dbReference type="Pfam" id="PF05773">
    <property type="entry name" value="RWD"/>
    <property type="match status" value="1"/>
</dbReference>
<feature type="region of interest" description="Disordered" evidence="6">
    <location>
        <begin position="2985"/>
        <end position="3038"/>
    </location>
</feature>
<dbReference type="InterPro" id="IPR000719">
    <property type="entry name" value="Prot_kinase_dom"/>
</dbReference>
<dbReference type="GO" id="GO:0004694">
    <property type="term" value="F:eukaryotic translation initiation factor 2alpha kinase activity"/>
    <property type="evidence" value="ECO:0007669"/>
    <property type="project" value="TreeGrafter"/>
</dbReference>
<dbReference type="EMBL" id="NWUJ01000003">
    <property type="protein sequence ID" value="PFH36232.1"/>
    <property type="molecule type" value="Genomic_DNA"/>
</dbReference>
<feature type="region of interest" description="Disordered" evidence="6">
    <location>
        <begin position="851"/>
        <end position="939"/>
    </location>
</feature>
<keyword evidence="3" id="KW-0418">Kinase</keyword>
<feature type="compositionally biased region" description="Basic and acidic residues" evidence="6">
    <location>
        <begin position="3021"/>
        <end position="3038"/>
    </location>
</feature>
<keyword evidence="5" id="KW-0652">Protein synthesis inhibitor</keyword>
<evidence type="ECO:0000256" key="2">
    <source>
        <dbReference type="ARBA" id="ARBA00022741"/>
    </source>
</evidence>
<feature type="compositionally biased region" description="Acidic residues" evidence="6">
    <location>
        <begin position="2515"/>
        <end position="2526"/>
    </location>
</feature>
<dbReference type="PROSITE" id="PS50011">
    <property type="entry name" value="PROTEIN_KINASE_DOM"/>
    <property type="match status" value="1"/>
</dbReference>
<feature type="compositionally biased region" description="Low complexity" evidence="6">
    <location>
        <begin position="453"/>
        <end position="483"/>
    </location>
</feature>